<dbReference type="InterPro" id="IPR002833">
    <property type="entry name" value="PTH2"/>
</dbReference>
<reference evidence="5" key="1">
    <citation type="submission" date="2010-08" db="EMBL/GenBank/DDBJ databases">
        <authorList>
            <consortium name="Caenorhabditis japonica Sequencing Consortium"/>
            <person name="Wilson R.K."/>
        </authorList>
    </citation>
    <scope>NUCLEOTIDE SEQUENCE [LARGE SCALE GENOMIC DNA]</scope>
    <source>
        <strain evidence="5">DF5081</strain>
    </source>
</reference>
<name>A0A8R1HVM4_CAEJA</name>
<evidence type="ECO:0000256" key="2">
    <source>
        <dbReference type="ARBA" id="ARBA00022801"/>
    </source>
</evidence>
<dbReference type="GO" id="GO:0004045">
    <property type="term" value="F:peptidyl-tRNA hydrolase activity"/>
    <property type="evidence" value="ECO:0007669"/>
    <property type="project" value="UniProtKB-EC"/>
</dbReference>
<dbReference type="InterPro" id="IPR023476">
    <property type="entry name" value="Pep_tRNA_hydro_II_dom_sf"/>
</dbReference>
<reference evidence="4" key="2">
    <citation type="submission" date="2022-06" db="UniProtKB">
        <authorList>
            <consortium name="EnsemblMetazoa"/>
        </authorList>
    </citation>
    <scope>IDENTIFICATION</scope>
    <source>
        <strain evidence="4">DF5081</strain>
    </source>
</reference>
<accession>A0A8R1HVM4</accession>
<dbReference type="Gene3D" id="3.10.129.10">
    <property type="entry name" value="Hotdog Thioesterase"/>
    <property type="match status" value="1"/>
</dbReference>
<dbReference type="Proteomes" id="UP000005237">
    <property type="component" value="Unassembled WGS sequence"/>
</dbReference>
<dbReference type="SUPFAM" id="SSF102462">
    <property type="entry name" value="Peptidyl-tRNA hydrolase II"/>
    <property type="match status" value="1"/>
</dbReference>
<dbReference type="AlphaFoldDB" id="A0A8R1HVM4"/>
<dbReference type="EC" id="3.1.1.29" evidence="1"/>
<proteinExistence type="predicted"/>
<organism evidence="4 5">
    <name type="scientific">Caenorhabditis japonica</name>
    <dbReference type="NCBI Taxonomy" id="281687"/>
    <lineage>
        <taxon>Eukaryota</taxon>
        <taxon>Metazoa</taxon>
        <taxon>Ecdysozoa</taxon>
        <taxon>Nematoda</taxon>
        <taxon>Chromadorea</taxon>
        <taxon>Rhabditida</taxon>
        <taxon>Rhabditina</taxon>
        <taxon>Rhabditomorpha</taxon>
        <taxon>Rhabditoidea</taxon>
        <taxon>Rhabditidae</taxon>
        <taxon>Peloderinae</taxon>
        <taxon>Caenorhabditis</taxon>
    </lineage>
</organism>
<dbReference type="EnsemblMetazoa" id="CJA09874b.1">
    <property type="protein sequence ID" value="CJA09874b.1"/>
    <property type="gene ID" value="WBGene00129078"/>
</dbReference>
<comment type="catalytic activity">
    <reaction evidence="3">
        <text>an N-acyl-L-alpha-aminoacyl-tRNA + H2O = an N-acyl-L-amino acid + a tRNA + H(+)</text>
        <dbReference type="Rhea" id="RHEA:54448"/>
        <dbReference type="Rhea" id="RHEA-COMP:10123"/>
        <dbReference type="Rhea" id="RHEA-COMP:13883"/>
        <dbReference type="ChEBI" id="CHEBI:15377"/>
        <dbReference type="ChEBI" id="CHEBI:15378"/>
        <dbReference type="ChEBI" id="CHEBI:59874"/>
        <dbReference type="ChEBI" id="CHEBI:78442"/>
        <dbReference type="ChEBI" id="CHEBI:138191"/>
        <dbReference type="EC" id="3.1.1.29"/>
    </reaction>
</comment>
<protein>
    <recommendedName>
        <fullName evidence="1">peptidyl-tRNA hydrolase</fullName>
        <ecNumber evidence="1">3.1.1.29</ecNumber>
    </recommendedName>
</protein>
<dbReference type="PANTHER" id="PTHR46194">
    <property type="entry name" value="PEPTIDYL-TRNA HYDROLASE PTRHD1-RELATED"/>
    <property type="match status" value="1"/>
</dbReference>
<dbReference type="PANTHER" id="PTHR46194:SF1">
    <property type="entry name" value="PEPTIDYL-TRNA HYDROLASE PTRHD1-RELATED"/>
    <property type="match status" value="1"/>
</dbReference>
<evidence type="ECO:0000256" key="1">
    <source>
        <dbReference type="ARBA" id="ARBA00013260"/>
    </source>
</evidence>
<evidence type="ECO:0000256" key="3">
    <source>
        <dbReference type="ARBA" id="ARBA00048707"/>
    </source>
</evidence>
<keyword evidence="5" id="KW-1185">Reference proteome</keyword>
<sequence>MTTAATATSYVMYVILRRDLHTKLGWPLGAVCTQAAHAASAAMWIFRNDPNTEVYTSDLDAMHKVTLGVDSEEEIKKVADKLETRKIDHKVWIEDGFPVAIALKPYQKEETIRSKPTQIRTVSHAILTQNTPNFEPDQQFPVNRMVKSIYHHVSNCQPESFSEAEKNEKILEPRTIQHSYRKFIFPLSTNDNNKRREYLTASGNVRIGKVLEYLDHMAVHVAYAHNSDDGNLDGPMTLPRTIVTALVKRIDFHK</sequence>
<dbReference type="InterPro" id="IPR042237">
    <property type="entry name" value="PTRHD1"/>
</dbReference>
<keyword evidence="2" id="KW-0378">Hydrolase</keyword>
<evidence type="ECO:0000313" key="4">
    <source>
        <dbReference type="EnsemblMetazoa" id="CJA09874b.1"/>
    </source>
</evidence>
<dbReference type="Gene3D" id="3.40.1490.10">
    <property type="entry name" value="Bit1"/>
    <property type="match status" value="1"/>
</dbReference>
<evidence type="ECO:0000313" key="5">
    <source>
        <dbReference type="Proteomes" id="UP000005237"/>
    </source>
</evidence>
<dbReference type="Pfam" id="PF01981">
    <property type="entry name" value="PTH2"/>
    <property type="match status" value="1"/>
</dbReference>